<name>A0ABW2T175_9ACTN</name>
<evidence type="ECO:0008006" key="3">
    <source>
        <dbReference type="Google" id="ProtNLM"/>
    </source>
</evidence>
<sequence>MTDQVWLRDYAMLALLIDRLIAAPSGGAVLIYRGPDEWRTQAGAQSPPRPGRLAEEADRLLDALASEQAPYLVAQIRAMRAVARYLDGERLPLAEYAQQCLGLRPRPLPESVFEEAHELLDAALPKTRGSLAERLRAWQRTHTLTRMERLPDLVGRAVAETRARTETIVTLPADESVGCQVVGGVSYHAAGHHHGGTESTIFINGDLPFNLADLLYIVAHEGHPGHIAESLLKERLLVDGQGRADQRVRFMLSPSFLISEGLGLCAQEILFPGDEAQTWLAGAVLPEFGIRRDGSDLAAIHHAKNVLWGVWGNAAFLAAEGSSDARLGDYLARWALYDESEIARTLNLLRPSVMSPYIFGYVHGWRLVRRWLDAPDRRARVRRLLTEQLLPADLGRNDDGGDIASESG</sequence>
<protein>
    <recommendedName>
        <fullName evidence="3">DUF885 domain-containing protein</fullName>
    </recommendedName>
</protein>
<evidence type="ECO:0000313" key="2">
    <source>
        <dbReference type="Proteomes" id="UP001596514"/>
    </source>
</evidence>
<keyword evidence="2" id="KW-1185">Reference proteome</keyword>
<comment type="caution">
    <text evidence="1">The sequence shown here is derived from an EMBL/GenBank/DDBJ whole genome shotgun (WGS) entry which is preliminary data.</text>
</comment>
<reference evidence="2" key="1">
    <citation type="journal article" date="2019" name="Int. J. Syst. Evol. Microbiol.">
        <title>The Global Catalogue of Microorganisms (GCM) 10K type strain sequencing project: providing services to taxonomists for standard genome sequencing and annotation.</title>
        <authorList>
            <consortium name="The Broad Institute Genomics Platform"/>
            <consortium name="The Broad Institute Genome Sequencing Center for Infectious Disease"/>
            <person name="Wu L."/>
            <person name="Ma J."/>
        </authorList>
    </citation>
    <scope>NUCLEOTIDE SEQUENCE [LARGE SCALE GENOMIC DNA]</scope>
    <source>
        <strain evidence="2">JCM 10083</strain>
    </source>
</reference>
<organism evidence="1 2">
    <name type="scientific">Streptosporangium amethystogenes subsp. fukuiense</name>
    <dbReference type="NCBI Taxonomy" id="698418"/>
    <lineage>
        <taxon>Bacteria</taxon>
        <taxon>Bacillati</taxon>
        <taxon>Actinomycetota</taxon>
        <taxon>Actinomycetes</taxon>
        <taxon>Streptosporangiales</taxon>
        <taxon>Streptosporangiaceae</taxon>
        <taxon>Streptosporangium</taxon>
    </lineage>
</organism>
<dbReference type="RefSeq" id="WP_343964021.1">
    <property type="nucleotide sequence ID" value="NZ_BAAAGK010000021.1"/>
</dbReference>
<accession>A0ABW2T175</accession>
<evidence type="ECO:0000313" key="1">
    <source>
        <dbReference type="EMBL" id="MFC7602045.1"/>
    </source>
</evidence>
<gene>
    <name evidence="1" type="ORF">ACFQVD_18260</name>
</gene>
<dbReference type="Proteomes" id="UP001596514">
    <property type="component" value="Unassembled WGS sequence"/>
</dbReference>
<proteinExistence type="predicted"/>
<dbReference type="EMBL" id="JBHTEE010000001">
    <property type="protein sequence ID" value="MFC7602045.1"/>
    <property type="molecule type" value="Genomic_DNA"/>
</dbReference>